<organism evidence="11 12">
    <name type="scientific">Butyrivibrio fibrisolvens</name>
    <dbReference type="NCBI Taxonomy" id="831"/>
    <lineage>
        <taxon>Bacteria</taxon>
        <taxon>Bacillati</taxon>
        <taxon>Bacillota</taxon>
        <taxon>Clostridia</taxon>
        <taxon>Lachnospirales</taxon>
        <taxon>Lachnospiraceae</taxon>
        <taxon>Butyrivibrio</taxon>
    </lineage>
</organism>
<proteinExistence type="predicted"/>
<evidence type="ECO:0000256" key="7">
    <source>
        <dbReference type="SAM" id="MobiDB-lite"/>
    </source>
</evidence>
<dbReference type="Pfam" id="PF01431">
    <property type="entry name" value="Peptidase_M13"/>
    <property type="match status" value="1"/>
</dbReference>
<evidence type="ECO:0000256" key="3">
    <source>
        <dbReference type="ARBA" id="ARBA00022723"/>
    </source>
</evidence>
<name>A0A1H9V645_BUTFI</name>
<comment type="cofactor">
    <cofactor evidence="1">
        <name>Zn(2+)</name>
        <dbReference type="ChEBI" id="CHEBI:29105"/>
    </cofactor>
</comment>
<dbReference type="InterPro" id="IPR008753">
    <property type="entry name" value="Peptidase_M13_N"/>
</dbReference>
<dbReference type="InterPro" id="IPR000718">
    <property type="entry name" value="Peptidase_M13"/>
</dbReference>
<feature type="compositionally biased region" description="Polar residues" evidence="7">
    <location>
        <begin position="32"/>
        <end position="50"/>
    </location>
</feature>
<dbReference type="PANTHER" id="PTHR11733">
    <property type="entry name" value="ZINC METALLOPROTEASE FAMILY M13 NEPRILYSIN-RELATED"/>
    <property type="match status" value="1"/>
</dbReference>
<feature type="region of interest" description="Disordered" evidence="7">
    <location>
        <begin position="32"/>
        <end position="63"/>
    </location>
</feature>
<dbReference type="Pfam" id="PF05649">
    <property type="entry name" value="Peptidase_M13_N"/>
    <property type="match status" value="1"/>
</dbReference>
<feature type="chain" id="PRO_5038397486" evidence="8">
    <location>
        <begin position="31"/>
        <end position="721"/>
    </location>
</feature>
<keyword evidence="6" id="KW-0482">Metalloprotease</keyword>
<dbReference type="EMBL" id="FOGJ01000021">
    <property type="protein sequence ID" value="SES16707.1"/>
    <property type="molecule type" value="Genomic_DNA"/>
</dbReference>
<dbReference type="SUPFAM" id="SSF55486">
    <property type="entry name" value="Metalloproteases ('zincins'), catalytic domain"/>
    <property type="match status" value="1"/>
</dbReference>
<dbReference type="PROSITE" id="PS51257">
    <property type="entry name" value="PROKAR_LIPOPROTEIN"/>
    <property type="match status" value="1"/>
</dbReference>
<keyword evidence="4" id="KW-0378">Hydrolase</keyword>
<accession>A0A1H9V645</accession>
<dbReference type="AlphaFoldDB" id="A0A1H9V645"/>
<evidence type="ECO:0000256" key="5">
    <source>
        <dbReference type="ARBA" id="ARBA00022833"/>
    </source>
</evidence>
<evidence type="ECO:0000313" key="11">
    <source>
        <dbReference type="EMBL" id="SES16707.1"/>
    </source>
</evidence>
<dbReference type="OrthoDB" id="9775677at2"/>
<feature type="domain" description="Peptidase M13 N-terminal" evidence="10">
    <location>
        <begin position="76"/>
        <end position="451"/>
    </location>
</feature>
<gene>
    <name evidence="11" type="ORF">SAMN04487884_12137</name>
</gene>
<dbReference type="PANTHER" id="PTHR11733:SF237">
    <property type="entry name" value="NEPRILYSIN-LIKE 4"/>
    <property type="match status" value="1"/>
</dbReference>
<dbReference type="PROSITE" id="PS51885">
    <property type="entry name" value="NEPRILYSIN"/>
    <property type="match status" value="1"/>
</dbReference>
<dbReference type="GO" id="GO:0046872">
    <property type="term" value="F:metal ion binding"/>
    <property type="evidence" value="ECO:0007669"/>
    <property type="project" value="UniProtKB-KW"/>
</dbReference>
<dbReference type="GO" id="GO:0004222">
    <property type="term" value="F:metalloendopeptidase activity"/>
    <property type="evidence" value="ECO:0007669"/>
    <property type="project" value="InterPro"/>
</dbReference>
<protein>
    <submittedName>
        <fullName evidence="11">Predicted metalloendopeptidase</fullName>
    </submittedName>
</protein>
<dbReference type="eggNOG" id="COG3590">
    <property type="taxonomic scope" value="Bacteria"/>
</dbReference>
<keyword evidence="2" id="KW-0645">Protease</keyword>
<evidence type="ECO:0000259" key="9">
    <source>
        <dbReference type="Pfam" id="PF01431"/>
    </source>
</evidence>
<reference evidence="11 12" key="1">
    <citation type="submission" date="2016-10" db="EMBL/GenBank/DDBJ databases">
        <authorList>
            <person name="de Groot N.N."/>
        </authorList>
    </citation>
    <scope>NUCLEOTIDE SEQUENCE [LARGE SCALE GENOMIC DNA]</scope>
    <source>
        <strain evidence="11 12">AR40</strain>
    </source>
</reference>
<evidence type="ECO:0000256" key="1">
    <source>
        <dbReference type="ARBA" id="ARBA00001947"/>
    </source>
</evidence>
<keyword evidence="8" id="KW-0732">Signal</keyword>
<evidence type="ECO:0000256" key="6">
    <source>
        <dbReference type="ARBA" id="ARBA00023049"/>
    </source>
</evidence>
<dbReference type="InterPro" id="IPR018497">
    <property type="entry name" value="Peptidase_M13_C"/>
</dbReference>
<sequence length="721" mass="80689">MIGKKWNVFRKTTSILLLVSLALMSSGCGNKNSASGSDTSSQEAGISDSSGEPGGGKWVDSDVSGMVNPEDNIRLQDDFAAAANKDYILSASLDPAYEEASIVLDADKLVYERCMAIASDETMTDDNALKYKALVDLHSDWDERNKLGVKPLEKYIIDIQSISSISELTEYQGSLDRNPFGLGLLIPESVGAQLQFPDKSTLNLVAPSLSLGSVSSYVEYTANTLSAKERCDEVIGYFLGRLGFSEKEIDDILKGNYKVETFIARNSNIDYLSVSEMFTQAQNSREGISALQGDYPLLQILDSRGYLGCDNFYVDYTYLSSLSGIYTEKNLEDIKSFLIVHTIDSTKYLLDRESYEKMVSLYTKSAKGHEGLSDGQLGVLFRNDMKICGYLPLLDTLYLEKYFKDSEKTDQVEEFTDALIKAYSQILDEEDWMSDDTKTAAKEKLQNMALHLIKPDNVADYSSAEIKSYNEGGNLVDAAAEGMRILEAHRADISKNPNFDRFKWDIYDESRTTTEINCVYYTGENGIYIMAGYLAMCDAAYGEDATLEQFAGIVGTTIGHEITHGFDSNGTKFDLYGRQFDENITAIDWMAVEDRSKMDEKASKLAGYFSLARPIPGQQKVNGNNIKDEAIADMGGIKSVLYVARNIPDFDYDEFFRAFARQYAQQTTKENELDTIRGDVHPLPFHRINIMLQQYDEFIETYDIKPGDGMYLSPENRVTVW</sequence>
<feature type="signal peptide" evidence="8">
    <location>
        <begin position="1"/>
        <end position="30"/>
    </location>
</feature>
<evidence type="ECO:0000259" key="10">
    <source>
        <dbReference type="Pfam" id="PF05649"/>
    </source>
</evidence>
<dbReference type="Gene3D" id="3.40.390.10">
    <property type="entry name" value="Collagenase (Catalytic Domain)"/>
    <property type="match status" value="1"/>
</dbReference>
<feature type="domain" description="Peptidase M13 C-terminal" evidence="9">
    <location>
        <begin position="517"/>
        <end position="718"/>
    </location>
</feature>
<dbReference type="InterPro" id="IPR024079">
    <property type="entry name" value="MetalloPept_cat_dom_sf"/>
</dbReference>
<dbReference type="GO" id="GO:0016485">
    <property type="term" value="P:protein processing"/>
    <property type="evidence" value="ECO:0007669"/>
    <property type="project" value="TreeGrafter"/>
</dbReference>
<dbReference type="Proteomes" id="UP000182584">
    <property type="component" value="Unassembled WGS sequence"/>
</dbReference>
<dbReference type="CDD" id="cd08662">
    <property type="entry name" value="M13"/>
    <property type="match status" value="1"/>
</dbReference>
<evidence type="ECO:0000256" key="4">
    <source>
        <dbReference type="ARBA" id="ARBA00022801"/>
    </source>
</evidence>
<dbReference type="GO" id="GO:0005886">
    <property type="term" value="C:plasma membrane"/>
    <property type="evidence" value="ECO:0007669"/>
    <property type="project" value="TreeGrafter"/>
</dbReference>
<evidence type="ECO:0000313" key="12">
    <source>
        <dbReference type="Proteomes" id="UP000182584"/>
    </source>
</evidence>
<dbReference type="RefSeq" id="WP_074757429.1">
    <property type="nucleotide sequence ID" value="NZ_FOGJ01000021.1"/>
</dbReference>
<evidence type="ECO:0000256" key="8">
    <source>
        <dbReference type="SAM" id="SignalP"/>
    </source>
</evidence>
<keyword evidence="3" id="KW-0479">Metal-binding</keyword>
<dbReference type="InterPro" id="IPR042089">
    <property type="entry name" value="Peptidase_M13_dom_2"/>
</dbReference>
<evidence type="ECO:0000256" key="2">
    <source>
        <dbReference type="ARBA" id="ARBA00022670"/>
    </source>
</evidence>
<dbReference type="Gene3D" id="1.10.1380.10">
    <property type="entry name" value="Neutral endopeptidase , domain2"/>
    <property type="match status" value="1"/>
</dbReference>
<keyword evidence="5" id="KW-0862">Zinc</keyword>